<dbReference type="SUPFAM" id="SSF52540">
    <property type="entry name" value="P-loop containing nucleoside triphosphate hydrolases"/>
    <property type="match status" value="1"/>
</dbReference>
<feature type="transmembrane region" description="Helical" evidence="9">
    <location>
        <begin position="265"/>
        <end position="285"/>
    </location>
</feature>
<dbReference type="CDD" id="cd18552">
    <property type="entry name" value="ABC_6TM_MsbA_like"/>
    <property type="match status" value="1"/>
</dbReference>
<dbReference type="InterPro" id="IPR003593">
    <property type="entry name" value="AAA+_ATPase"/>
</dbReference>
<dbReference type="Pfam" id="PF00005">
    <property type="entry name" value="ABC_tran"/>
    <property type="match status" value="1"/>
</dbReference>
<organism evidence="12 13">
    <name type="scientific">Roseivivax lentus</name>
    <dbReference type="NCBI Taxonomy" id="633194"/>
    <lineage>
        <taxon>Bacteria</taxon>
        <taxon>Pseudomonadati</taxon>
        <taxon>Pseudomonadota</taxon>
        <taxon>Alphaproteobacteria</taxon>
        <taxon>Rhodobacterales</taxon>
        <taxon>Roseobacteraceae</taxon>
        <taxon>Roseivivax</taxon>
    </lineage>
</organism>
<dbReference type="PANTHER" id="PTHR43394">
    <property type="entry name" value="ATP-DEPENDENT PERMEASE MDL1, MITOCHONDRIAL"/>
    <property type="match status" value="1"/>
</dbReference>
<dbReference type="GO" id="GO:0016887">
    <property type="term" value="F:ATP hydrolysis activity"/>
    <property type="evidence" value="ECO:0007669"/>
    <property type="project" value="InterPro"/>
</dbReference>
<sequence>MSEKTRLKSSEDYAAGEDNTFRERVALFGWVWRDYLIRHWPWFVAAFLLMSVEGAMFGALSYMMKPMFDKVFVEGGEQYIGLVGFAFFAIFTIRALAGIGQKTIMSRVSAISMMELREALLRHIMTLDGGFHQAYGPGYLMQRLNGDVNTINTVWKAFITGAGRDVVALISLFGVAFFIDWRWTLIALVGAPLLILPAFFIQRLLRGNSRQVRDMDAGLSTRLNEIFTGIVPVKLNTLENYQAGRFRSLAERVVGIKIRSSAAEAAIPGLIDIMSGLGFAAVLFFGGSQILSGDKSVGDFVAFFTAIGLAFEPLRRLGALSGKLQPALAGLERLRELFDLEPAVRDPENPAPAPTAPPRITFDRVSAGYGDGPILQEASFVAEAGKVTALVGPSGAGKSTVFNLLTRLIDPETGTVTLDGIRTEDMALGDLRAVFSVVSQDALLFDESLRDNILLGQTGVPEARLQAALDAARVTDFLPKLQGGLDATVGPRGSKLSGGQRQRVAIARAILRDTPVLLLDEATSALDAQIEADVQAALDKLARERTTLIIAHRLSTIRSADKIVVMNQGRAVQEGTHEALLREGGLYADLHNLQIRDAD</sequence>
<dbReference type="InterPro" id="IPR036640">
    <property type="entry name" value="ABC1_TM_sf"/>
</dbReference>
<keyword evidence="8 9" id="KW-0472">Membrane</keyword>
<evidence type="ECO:0000256" key="2">
    <source>
        <dbReference type="ARBA" id="ARBA00022448"/>
    </source>
</evidence>
<dbReference type="Proteomes" id="UP000186684">
    <property type="component" value="Unassembled WGS sequence"/>
</dbReference>
<dbReference type="PROSITE" id="PS50929">
    <property type="entry name" value="ABC_TM1F"/>
    <property type="match status" value="1"/>
</dbReference>
<evidence type="ECO:0000256" key="5">
    <source>
        <dbReference type="ARBA" id="ARBA00022741"/>
    </source>
</evidence>
<keyword evidence="7 9" id="KW-1133">Transmembrane helix</keyword>
<evidence type="ECO:0000256" key="7">
    <source>
        <dbReference type="ARBA" id="ARBA00022989"/>
    </source>
</evidence>
<dbReference type="FunFam" id="3.40.50.300:FF:000221">
    <property type="entry name" value="Multidrug ABC transporter ATP-binding protein"/>
    <property type="match status" value="1"/>
</dbReference>
<evidence type="ECO:0000256" key="3">
    <source>
        <dbReference type="ARBA" id="ARBA00022475"/>
    </source>
</evidence>
<evidence type="ECO:0000256" key="1">
    <source>
        <dbReference type="ARBA" id="ARBA00004651"/>
    </source>
</evidence>
<dbReference type="Gene3D" id="3.40.50.300">
    <property type="entry name" value="P-loop containing nucleotide triphosphate hydrolases"/>
    <property type="match status" value="1"/>
</dbReference>
<dbReference type="InterPro" id="IPR017871">
    <property type="entry name" value="ABC_transporter-like_CS"/>
</dbReference>
<keyword evidence="5" id="KW-0547">Nucleotide-binding</keyword>
<feature type="transmembrane region" description="Helical" evidence="9">
    <location>
        <begin position="185"/>
        <end position="205"/>
    </location>
</feature>
<dbReference type="AlphaFoldDB" id="A0A1N7PJ29"/>
<proteinExistence type="predicted"/>
<keyword evidence="3" id="KW-1003">Cell membrane</keyword>
<evidence type="ECO:0000259" key="11">
    <source>
        <dbReference type="PROSITE" id="PS50929"/>
    </source>
</evidence>
<keyword evidence="13" id="KW-1185">Reference proteome</keyword>
<dbReference type="InterPro" id="IPR039421">
    <property type="entry name" value="Type_1_exporter"/>
</dbReference>
<dbReference type="OrthoDB" id="9808328at2"/>
<dbReference type="SMART" id="SM00382">
    <property type="entry name" value="AAA"/>
    <property type="match status" value="1"/>
</dbReference>
<reference evidence="13" key="1">
    <citation type="submission" date="2017-01" db="EMBL/GenBank/DDBJ databases">
        <authorList>
            <person name="Varghese N."/>
            <person name="Submissions S."/>
        </authorList>
    </citation>
    <scope>NUCLEOTIDE SEQUENCE [LARGE SCALE GENOMIC DNA]</scope>
    <source>
        <strain evidence="13">DSM 29430</strain>
    </source>
</reference>
<dbReference type="PANTHER" id="PTHR43394:SF1">
    <property type="entry name" value="ATP-BINDING CASSETTE SUB-FAMILY B MEMBER 10, MITOCHONDRIAL"/>
    <property type="match status" value="1"/>
</dbReference>
<dbReference type="PROSITE" id="PS00211">
    <property type="entry name" value="ABC_TRANSPORTER_1"/>
    <property type="match status" value="1"/>
</dbReference>
<dbReference type="GO" id="GO:0005524">
    <property type="term" value="F:ATP binding"/>
    <property type="evidence" value="ECO:0007669"/>
    <property type="project" value="UniProtKB-KW"/>
</dbReference>
<comment type="subcellular location">
    <subcellularLocation>
        <location evidence="1">Cell membrane</location>
        <topology evidence="1">Multi-pass membrane protein</topology>
    </subcellularLocation>
</comment>
<dbReference type="PROSITE" id="PS50893">
    <property type="entry name" value="ABC_TRANSPORTER_2"/>
    <property type="match status" value="1"/>
</dbReference>
<keyword evidence="4 9" id="KW-0812">Transmembrane</keyword>
<name>A0A1N7PJ29_9RHOB</name>
<feature type="transmembrane region" description="Helical" evidence="9">
    <location>
        <begin position="162"/>
        <end position="179"/>
    </location>
</feature>
<feature type="transmembrane region" description="Helical" evidence="9">
    <location>
        <begin position="79"/>
        <end position="97"/>
    </location>
</feature>
<feature type="transmembrane region" description="Helical" evidence="9">
    <location>
        <begin position="42"/>
        <end position="64"/>
    </location>
</feature>
<evidence type="ECO:0000256" key="8">
    <source>
        <dbReference type="ARBA" id="ARBA00023136"/>
    </source>
</evidence>
<feature type="domain" description="ABC transporter" evidence="10">
    <location>
        <begin position="360"/>
        <end position="593"/>
    </location>
</feature>
<dbReference type="RefSeq" id="WP_083950704.1">
    <property type="nucleotide sequence ID" value="NZ_FTOQ01000016.1"/>
</dbReference>
<gene>
    <name evidence="12" type="ORF">SAMN05421759_11644</name>
</gene>
<evidence type="ECO:0000256" key="9">
    <source>
        <dbReference type="SAM" id="Phobius"/>
    </source>
</evidence>
<evidence type="ECO:0000313" key="13">
    <source>
        <dbReference type="Proteomes" id="UP000186684"/>
    </source>
</evidence>
<evidence type="ECO:0000256" key="6">
    <source>
        <dbReference type="ARBA" id="ARBA00022840"/>
    </source>
</evidence>
<keyword evidence="6 12" id="KW-0067">ATP-binding</keyword>
<dbReference type="GO" id="GO:0005886">
    <property type="term" value="C:plasma membrane"/>
    <property type="evidence" value="ECO:0007669"/>
    <property type="project" value="UniProtKB-SubCell"/>
</dbReference>
<evidence type="ECO:0000259" key="10">
    <source>
        <dbReference type="PROSITE" id="PS50893"/>
    </source>
</evidence>
<evidence type="ECO:0000313" key="12">
    <source>
        <dbReference type="EMBL" id="SIT10635.1"/>
    </source>
</evidence>
<dbReference type="STRING" id="633194.SAMN05421759_11644"/>
<dbReference type="Pfam" id="PF00664">
    <property type="entry name" value="ABC_membrane"/>
    <property type="match status" value="1"/>
</dbReference>
<feature type="domain" description="ABC transmembrane type-1" evidence="11">
    <location>
        <begin position="44"/>
        <end position="325"/>
    </location>
</feature>
<dbReference type="InterPro" id="IPR027417">
    <property type="entry name" value="P-loop_NTPase"/>
</dbReference>
<dbReference type="GO" id="GO:0015421">
    <property type="term" value="F:ABC-type oligopeptide transporter activity"/>
    <property type="evidence" value="ECO:0007669"/>
    <property type="project" value="TreeGrafter"/>
</dbReference>
<dbReference type="EMBL" id="FTOQ01000016">
    <property type="protein sequence ID" value="SIT10635.1"/>
    <property type="molecule type" value="Genomic_DNA"/>
</dbReference>
<accession>A0A1N7PJ29</accession>
<dbReference type="InterPro" id="IPR011527">
    <property type="entry name" value="ABC1_TM_dom"/>
</dbReference>
<evidence type="ECO:0000256" key="4">
    <source>
        <dbReference type="ARBA" id="ARBA00022692"/>
    </source>
</evidence>
<keyword evidence="2" id="KW-0813">Transport</keyword>
<dbReference type="SUPFAM" id="SSF90123">
    <property type="entry name" value="ABC transporter transmembrane region"/>
    <property type="match status" value="1"/>
</dbReference>
<protein>
    <submittedName>
        <fullName evidence="12">ATP-binding cassette, subfamily B, MsbA</fullName>
    </submittedName>
</protein>
<dbReference type="InterPro" id="IPR003439">
    <property type="entry name" value="ABC_transporter-like_ATP-bd"/>
</dbReference>
<dbReference type="Gene3D" id="1.20.1560.10">
    <property type="entry name" value="ABC transporter type 1, transmembrane domain"/>
    <property type="match status" value="1"/>
</dbReference>